<dbReference type="EC" id="3.1.2.4" evidence="2"/>
<comment type="catalytic activity">
    <reaction evidence="1">
        <text>3-hydroxy-2-methylpropanoyl-CoA + H2O = 3-hydroxy-2-methylpropanoate + CoA + H(+)</text>
        <dbReference type="Rhea" id="RHEA:20888"/>
        <dbReference type="ChEBI" id="CHEBI:11805"/>
        <dbReference type="ChEBI" id="CHEBI:15377"/>
        <dbReference type="ChEBI" id="CHEBI:15378"/>
        <dbReference type="ChEBI" id="CHEBI:57287"/>
        <dbReference type="ChEBI" id="CHEBI:57340"/>
        <dbReference type="EC" id="3.1.2.4"/>
    </reaction>
</comment>
<dbReference type="PANTHER" id="PTHR43176">
    <property type="entry name" value="3-HYDROXYISOBUTYRYL-COA HYDROLASE-RELATED"/>
    <property type="match status" value="1"/>
</dbReference>
<dbReference type="Gene3D" id="3.90.226.10">
    <property type="entry name" value="2-enoyl-CoA Hydratase, Chain A, domain 1"/>
    <property type="match status" value="1"/>
</dbReference>
<dbReference type="SUPFAM" id="SSF52096">
    <property type="entry name" value="ClpP/crotonase"/>
    <property type="match status" value="1"/>
</dbReference>
<accession>A0A1H1QUY2</accession>
<dbReference type="EMBL" id="LT629765">
    <property type="protein sequence ID" value="SDS27298.1"/>
    <property type="molecule type" value="Genomic_DNA"/>
</dbReference>
<evidence type="ECO:0000256" key="2">
    <source>
        <dbReference type="ARBA" id="ARBA00011915"/>
    </source>
</evidence>
<dbReference type="PANTHER" id="PTHR43176:SF3">
    <property type="entry name" value="3-HYDROXYISOBUTYRYL-COA HYDROLASE, MITOCHONDRIAL"/>
    <property type="match status" value="1"/>
</dbReference>
<dbReference type="OrthoDB" id="9790967at2"/>
<evidence type="ECO:0000259" key="4">
    <source>
        <dbReference type="Pfam" id="PF16113"/>
    </source>
</evidence>
<reference evidence="5 6" key="1">
    <citation type="submission" date="2016-10" db="EMBL/GenBank/DDBJ databases">
        <authorList>
            <person name="de Groot N.N."/>
        </authorList>
    </citation>
    <scope>NUCLEOTIDE SEQUENCE [LARGE SCALE GENOMIC DNA]</scope>
    <source>
        <strain evidence="5 6">DSM 45434</strain>
    </source>
</reference>
<gene>
    <name evidence="5" type="ORF">SAMN04488539_1347</name>
</gene>
<dbReference type="NCBIfam" id="NF004127">
    <property type="entry name" value="PRK05617.1"/>
    <property type="match status" value="1"/>
</dbReference>
<evidence type="ECO:0000256" key="3">
    <source>
        <dbReference type="ARBA" id="ARBA00022801"/>
    </source>
</evidence>
<keyword evidence="3" id="KW-0378">Hydrolase</keyword>
<dbReference type="GO" id="GO:0006574">
    <property type="term" value="P:L-valine catabolic process"/>
    <property type="evidence" value="ECO:0007669"/>
    <property type="project" value="TreeGrafter"/>
</dbReference>
<evidence type="ECO:0000256" key="1">
    <source>
        <dbReference type="ARBA" id="ARBA00001709"/>
    </source>
</evidence>
<dbReference type="AlphaFoldDB" id="A0A1H1QUY2"/>
<keyword evidence="6" id="KW-1185">Reference proteome</keyword>
<dbReference type="Proteomes" id="UP000182237">
    <property type="component" value="Chromosome I"/>
</dbReference>
<dbReference type="RefSeq" id="WP_040421281.1">
    <property type="nucleotide sequence ID" value="NZ_LT629765.1"/>
</dbReference>
<dbReference type="GO" id="GO:0003860">
    <property type="term" value="F:3-hydroxyisobutyryl-CoA hydrolase activity"/>
    <property type="evidence" value="ECO:0007669"/>
    <property type="project" value="UniProtKB-EC"/>
</dbReference>
<dbReference type="InterPro" id="IPR032259">
    <property type="entry name" value="HIBYL-CoA-H"/>
</dbReference>
<dbReference type="CDD" id="cd06558">
    <property type="entry name" value="crotonase-like"/>
    <property type="match status" value="1"/>
</dbReference>
<dbReference type="Pfam" id="PF16113">
    <property type="entry name" value="ECH_2"/>
    <property type="match status" value="1"/>
</dbReference>
<feature type="domain" description="Enoyl-CoA hydratase/isomerase" evidence="4">
    <location>
        <begin position="18"/>
        <end position="323"/>
    </location>
</feature>
<protein>
    <recommendedName>
        <fullName evidence="2">3-hydroxyisobutyryl-CoA hydrolase</fullName>
        <ecNumber evidence="2">3.1.2.4</ecNumber>
    </recommendedName>
</protein>
<evidence type="ECO:0000313" key="5">
    <source>
        <dbReference type="EMBL" id="SDS27298.1"/>
    </source>
</evidence>
<proteinExistence type="predicted"/>
<evidence type="ECO:0000313" key="6">
    <source>
        <dbReference type="Proteomes" id="UP000182237"/>
    </source>
</evidence>
<dbReference type="STRING" id="1203190.GCA_000312345_01336"/>
<sequence>MSTHESPQVITQVVERTGIITLDRPKALNSLSYDMITQLADILGQWRDDDAIEQVVIRSAGKHFCSGGDVKAAREGILSGNADHVDRYFEEEYALNLDIARYPKPYIALVGGVDMGGGLGVSAHGSHMVVSEEAFASMPEMNIGFVTDVGMSWLLQNLPGHPSQALGAFLALTGYRLTADDMLATGLATHKVAAETLEGLAERIATEGLGVLDEVALEPGPSALEQWYEPIDALFDGPWADISARLGENPEFAELVGELTAQASPSALVAAAELIRVNANRDLEAALRNELALGSVLTREPDFAEGVRAVLVDKSRDASFAPQPEPDRYRAVLR</sequence>
<dbReference type="InterPro" id="IPR029045">
    <property type="entry name" value="ClpP/crotonase-like_dom_sf"/>
</dbReference>
<organism evidence="5 6">
    <name type="scientific">Corynebacterium timonense</name>
    <dbReference type="NCBI Taxonomy" id="441500"/>
    <lineage>
        <taxon>Bacteria</taxon>
        <taxon>Bacillati</taxon>
        <taxon>Actinomycetota</taxon>
        <taxon>Actinomycetes</taxon>
        <taxon>Mycobacteriales</taxon>
        <taxon>Corynebacteriaceae</taxon>
        <taxon>Corynebacterium</taxon>
    </lineage>
</organism>
<name>A0A1H1QUY2_9CORY</name>
<dbReference type="eggNOG" id="COG1024">
    <property type="taxonomic scope" value="Bacteria"/>
</dbReference>
<dbReference type="InterPro" id="IPR045004">
    <property type="entry name" value="ECH_dom"/>
</dbReference>